<name>A0A2Z3YRN3_9CORY</name>
<dbReference type="RefSeq" id="WP_110481220.1">
    <property type="nucleotide sequence ID" value="NZ_CP024988.1"/>
</dbReference>
<evidence type="ECO:0000313" key="4">
    <source>
        <dbReference type="Proteomes" id="UP000247696"/>
    </source>
</evidence>
<dbReference type="OrthoDB" id="3821551at2"/>
<dbReference type="InterPro" id="IPR007295">
    <property type="entry name" value="DUF402"/>
</dbReference>
<dbReference type="Gene3D" id="2.40.380.10">
    <property type="entry name" value="FomD-like"/>
    <property type="match status" value="1"/>
</dbReference>
<dbReference type="SUPFAM" id="SSF159234">
    <property type="entry name" value="FomD-like"/>
    <property type="match status" value="1"/>
</dbReference>
<protein>
    <recommendedName>
        <fullName evidence="2">DUF402 domain-containing protein</fullName>
    </recommendedName>
</protein>
<dbReference type="Proteomes" id="UP000247696">
    <property type="component" value="Chromosome"/>
</dbReference>
<feature type="compositionally biased region" description="Basic and acidic residues" evidence="1">
    <location>
        <begin position="7"/>
        <end position="24"/>
    </location>
</feature>
<organism evidence="3 4">
    <name type="scientific">Corynebacterium provencense</name>
    <dbReference type="NCBI Taxonomy" id="1737425"/>
    <lineage>
        <taxon>Bacteria</taxon>
        <taxon>Bacillati</taxon>
        <taxon>Actinomycetota</taxon>
        <taxon>Actinomycetes</taxon>
        <taxon>Mycobacteriales</taxon>
        <taxon>Corynebacteriaceae</taxon>
        <taxon>Corynebacterium</taxon>
    </lineage>
</organism>
<feature type="region of interest" description="Disordered" evidence="1">
    <location>
        <begin position="1"/>
        <end position="24"/>
    </location>
</feature>
<dbReference type="EMBL" id="CP024988">
    <property type="protein sequence ID" value="AWT25790.1"/>
    <property type="molecule type" value="Genomic_DNA"/>
</dbReference>
<dbReference type="AlphaFoldDB" id="A0A2Z3YRN3"/>
<accession>A0A2Z3YRN3</accession>
<evidence type="ECO:0000256" key="1">
    <source>
        <dbReference type="SAM" id="MobiDB-lite"/>
    </source>
</evidence>
<keyword evidence="4" id="KW-1185">Reference proteome</keyword>
<reference evidence="4" key="1">
    <citation type="submission" date="2017-11" db="EMBL/GenBank/DDBJ databases">
        <title>Otitis media/interna in a cat caused by the recently described species Corynebacterium provencense.</title>
        <authorList>
            <person name="Kittl S."/>
            <person name="Brodard I."/>
            <person name="Rychener L."/>
            <person name="Jores J."/>
            <person name="Roosje P."/>
            <person name="Gobeli Brawand S."/>
        </authorList>
    </citation>
    <scope>NUCLEOTIDE SEQUENCE [LARGE SCALE GENOMIC DNA]</scope>
    <source>
        <strain evidence="4">17KM38</strain>
    </source>
</reference>
<feature type="domain" description="DUF402" evidence="2">
    <location>
        <begin position="48"/>
        <end position="166"/>
    </location>
</feature>
<dbReference type="KEGG" id="cpre:Csp1_09840"/>
<feature type="region of interest" description="Disordered" evidence="1">
    <location>
        <begin position="190"/>
        <end position="209"/>
    </location>
</feature>
<dbReference type="STRING" id="1737425.GCA_900049755_00304"/>
<sequence>MTTAHSPKVETFDTDKGINTDPKGFDRAVDRWATLPPEASYGTSAGPPRGLYMARPADHPRFGYLESWLLPALDLRVSRFHFRNGSGHGPYPGQELYIDIALTETPLPGGRVWRTTDLYIDVVTYAGGRWEILDLEELGDALVAGHLSPEQTCRALTAAQKVVTGIVTTGSAEEFLSRQGYNLHWADPADVVPAPPEQRHDGTPDRNPL</sequence>
<feature type="compositionally biased region" description="Basic and acidic residues" evidence="1">
    <location>
        <begin position="197"/>
        <end position="209"/>
    </location>
</feature>
<dbReference type="Pfam" id="PF04167">
    <property type="entry name" value="DUF402"/>
    <property type="match status" value="1"/>
</dbReference>
<proteinExistence type="predicted"/>
<gene>
    <name evidence="3" type="ORF">Csp1_09840</name>
</gene>
<evidence type="ECO:0000313" key="3">
    <source>
        <dbReference type="EMBL" id="AWT25790.1"/>
    </source>
</evidence>
<evidence type="ECO:0000259" key="2">
    <source>
        <dbReference type="Pfam" id="PF04167"/>
    </source>
</evidence>
<dbReference type="InterPro" id="IPR035930">
    <property type="entry name" value="FomD-like_sf"/>
</dbReference>